<accession>A0A917JAD4</accession>
<reference evidence="2" key="2">
    <citation type="submission" date="2020-09" db="EMBL/GenBank/DDBJ databases">
        <authorList>
            <person name="Sun Q."/>
            <person name="Sedlacek I."/>
        </authorList>
    </citation>
    <scope>NUCLEOTIDE SEQUENCE</scope>
    <source>
        <strain evidence="2">CCM 8711</strain>
    </source>
</reference>
<keyword evidence="1" id="KW-1133">Transmembrane helix</keyword>
<sequence>MDKLLISSYILCRLCVFEVNAQPLRKDSVVKTAYNDVKRFKLYKEEFKKFKKNKTNSNSDLFKPTKATVSDTASLADSVYVNAFRNAAYNKTLKRRTTGHYFLVGGAVYVAVVAVASVVVLFVLLAKATK</sequence>
<keyword evidence="3" id="KW-1185">Reference proteome</keyword>
<keyword evidence="1" id="KW-0812">Transmembrane</keyword>
<organism evidence="2 3">
    <name type="scientific">Mucilaginibacter galii</name>
    <dbReference type="NCBI Taxonomy" id="2005073"/>
    <lineage>
        <taxon>Bacteria</taxon>
        <taxon>Pseudomonadati</taxon>
        <taxon>Bacteroidota</taxon>
        <taxon>Sphingobacteriia</taxon>
        <taxon>Sphingobacteriales</taxon>
        <taxon>Sphingobacteriaceae</taxon>
        <taxon>Mucilaginibacter</taxon>
    </lineage>
</organism>
<dbReference type="RefSeq" id="WP_188414870.1">
    <property type="nucleotide sequence ID" value="NZ_BMDO01000002.1"/>
</dbReference>
<proteinExistence type="predicted"/>
<evidence type="ECO:0000256" key="1">
    <source>
        <dbReference type="SAM" id="Phobius"/>
    </source>
</evidence>
<feature type="transmembrane region" description="Helical" evidence="1">
    <location>
        <begin position="101"/>
        <end position="126"/>
    </location>
</feature>
<reference evidence="2" key="1">
    <citation type="journal article" date="2014" name="Int. J. Syst. Evol. Microbiol.">
        <title>Complete genome sequence of Corynebacterium casei LMG S-19264T (=DSM 44701T), isolated from a smear-ripened cheese.</title>
        <authorList>
            <consortium name="US DOE Joint Genome Institute (JGI-PGF)"/>
            <person name="Walter F."/>
            <person name="Albersmeier A."/>
            <person name="Kalinowski J."/>
            <person name="Ruckert C."/>
        </authorList>
    </citation>
    <scope>NUCLEOTIDE SEQUENCE</scope>
    <source>
        <strain evidence="2">CCM 8711</strain>
    </source>
</reference>
<evidence type="ECO:0000313" key="3">
    <source>
        <dbReference type="Proteomes" id="UP000662074"/>
    </source>
</evidence>
<evidence type="ECO:0000313" key="2">
    <source>
        <dbReference type="EMBL" id="GGI50054.1"/>
    </source>
</evidence>
<dbReference type="AlphaFoldDB" id="A0A917JAD4"/>
<protein>
    <submittedName>
        <fullName evidence="2">Uncharacterized protein</fullName>
    </submittedName>
</protein>
<keyword evidence="1" id="KW-0472">Membrane</keyword>
<comment type="caution">
    <text evidence="2">The sequence shown here is derived from an EMBL/GenBank/DDBJ whole genome shotgun (WGS) entry which is preliminary data.</text>
</comment>
<gene>
    <name evidence="2" type="ORF">GCM10011425_12660</name>
</gene>
<dbReference type="Proteomes" id="UP000662074">
    <property type="component" value="Unassembled WGS sequence"/>
</dbReference>
<dbReference type="EMBL" id="BMDO01000002">
    <property type="protein sequence ID" value="GGI50054.1"/>
    <property type="molecule type" value="Genomic_DNA"/>
</dbReference>
<name>A0A917JAD4_9SPHI</name>